<dbReference type="EMBL" id="VCYH01000014">
    <property type="protein sequence ID" value="MDN7026087.1"/>
    <property type="molecule type" value="Genomic_DNA"/>
</dbReference>
<dbReference type="PANTHER" id="PTHR36174">
    <property type="entry name" value="LIPID II:GLYCINE GLYCYLTRANSFERASE"/>
    <property type="match status" value="1"/>
</dbReference>
<feature type="domain" description="BioF2-like acetyltransferase" evidence="1">
    <location>
        <begin position="163"/>
        <end position="291"/>
    </location>
</feature>
<dbReference type="InterPro" id="IPR038740">
    <property type="entry name" value="BioF2-like_GNAT_dom"/>
</dbReference>
<evidence type="ECO:0000259" key="1">
    <source>
        <dbReference type="Pfam" id="PF13480"/>
    </source>
</evidence>
<reference evidence="2" key="1">
    <citation type="submission" date="2019-05" db="EMBL/GenBank/DDBJ databases">
        <title>Methanoculleus sp. FWC-SCC1, a methanogenic archaeon isolated from deep marine cold seep.</title>
        <authorList>
            <person name="Chen Y.-W."/>
            <person name="Chen S.-C."/>
            <person name="Teng N.-H."/>
            <person name="Lai M.-C."/>
        </authorList>
    </citation>
    <scope>NUCLEOTIDE SEQUENCE</scope>
    <source>
        <strain evidence="2">FWC-SCC1</strain>
    </source>
</reference>
<dbReference type="Gene3D" id="3.40.630.30">
    <property type="match status" value="1"/>
</dbReference>
<dbReference type="PANTHER" id="PTHR36174:SF1">
    <property type="entry name" value="LIPID II:GLYCINE GLYCYLTRANSFERASE"/>
    <property type="match status" value="1"/>
</dbReference>
<dbReference type="InterPro" id="IPR050644">
    <property type="entry name" value="PG_Glycine_Bridge_Synth"/>
</dbReference>
<proteinExistence type="predicted"/>
<protein>
    <submittedName>
        <fullName evidence="2">GNAT family N-acetyltransferase</fullName>
    </submittedName>
</protein>
<name>A0ABT8MDR9_9EURY</name>
<evidence type="ECO:0000313" key="3">
    <source>
        <dbReference type="Proteomes" id="UP001168338"/>
    </source>
</evidence>
<sequence>MTIEILRDKDVWDAFIDESRSGLLFHKWDFLRITEEHTGYRFLPYGIYKGEELISVFPLFCKNVHGLKTAFSPPPLQAVIPYLGFVMGKEYDLLKQSKKESFLETVSGDITAELEQFSPSYLSVTQTPEFLDIRHFIWNRYSAKVHYTYTIDLTRPSPEIWNSFHYKLRNTLKKASAAGMELVRETDISSVYQALSERFSQPSMNIPMISKRYFEDLFQAYPHHLGIYSLYDRNGALVGTVTTQEYKRFLLWMGTPRIENANNGNAYLQWLLMQKGKEDGFTRFENIGANTRNLNYFKSKFGFGISVYLELYRKNTLGALAEWTYSNLINRNWLKRRVIAYVE</sequence>
<dbReference type="Proteomes" id="UP001168338">
    <property type="component" value="Unassembled WGS sequence"/>
</dbReference>
<dbReference type="RefSeq" id="WP_301665293.1">
    <property type="nucleotide sequence ID" value="NZ_VCYH01000014.1"/>
</dbReference>
<dbReference type="Pfam" id="PF13480">
    <property type="entry name" value="Acetyltransf_6"/>
    <property type="match status" value="1"/>
</dbReference>
<gene>
    <name evidence="2" type="ORF">FGU65_14555</name>
</gene>
<organism evidence="2 3">
    <name type="scientific">Methanoculleus frigidifontis</name>
    <dbReference type="NCBI Taxonomy" id="2584085"/>
    <lineage>
        <taxon>Archaea</taxon>
        <taxon>Methanobacteriati</taxon>
        <taxon>Methanobacteriota</taxon>
        <taxon>Stenosarchaea group</taxon>
        <taxon>Methanomicrobia</taxon>
        <taxon>Methanomicrobiales</taxon>
        <taxon>Methanomicrobiaceae</taxon>
        <taxon>Methanoculleus</taxon>
    </lineage>
</organism>
<dbReference type="SUPFAM" id="SSF55729">
    <property type="entry name" value="Acyl-CoA N-acyltransferases (Nat)"/>
    <property type="match status" value="1"/>
</dbReference>
<keyword evidence="3" id="KW-1185">Reference proteome</keyword>
<accession>A0ABT8MDR9</accession>
<comment type="caution">
    <text evidence="2">The sequence shown here is derived from an EMBL/GenBank/DDBJ whole genome shotgun (WGS) entry which is preliminary data.</text>
</comment>
<evidence type="ECO:0000313" key="2">
    <source>
        <dbReference type="EMBL" id="MDN7026087.1"/>
    </source>
</evidence>
<dbReference type="InterPro" id="IPR016181">
    <property type="entry name" value="Acyl_CoA_acyltransferase"/>
</dbReference>